<dbReference type="EMBL" id="LR589131">
    <property type="protein sequence ID" value="VTP02307.1"/>
    <property type="molecule type" value="Genomic_DNA"/>
</dbReference>
<name>A0A653EXU9_9MYCO</name>
<evidence type="ECO:0000313" key="1">
    <source>
        <dbReference type="EMBL" id="VTP02307.1"/>
    </source>
</evidence>
<reference evidence="1" key="1">
    <citation type="submission" date="2019-05" db="EMBL/GenBank/DDBJ databases">
        <authorList>
            <person name="Naeem R."/>
            <person name="Antony C."/>
            <person name="Guan Q."/>
        </authorList>
    </citation>
    <scope>NUCLEOTIDE SEQUENCE</scope>
    <source>
        <strain evidence="1">2</strain>
    </source>
</reference>
<accession>A0A653EXU9</accession>
<protein>
    <submittedName>
        <fullName evidence="1">Uncharacterized protein</fullName>
    </submittedName>
</protein>
<gene>
    <name evidence="1" type="ORF">BIN_B_04461</name>
</gene>
<proteinExistence type="predicted"/>
<sequence>MAGQNIIQLFPGQTTAANANTTAAVAELATKAAATTAASLSGAAAEGGALASVWAPVSLLCASVDQQATHVAAVVALRGQNISRSNDKALAEILEGDEYNRRDLTTSPVLSV</sequence>
<dbReference type="AlphaFoldDB" id="A0A653EXU9"/>
<organism evidence="1">
    <name type="scientific">Mycobacterium riyadhense</name>
    <dbReference type="NCBI Taxonomy" id="486698"/>
    <lineage>
        <taxon>Bacteria</taxon>
        <taxon>Bacillati</taxon>
        <taxon>Actinomycetota</taxon>
        <taxon>Actinomycetes</taxon>
        <taxon>Mycobacteriales</taxon>
        <taxon>Mycobacteriaceae</taxon>
        <taxon>Mycobacterium</taxon>
    </lineage>
</organism>